<dbReference type="PANTHER" id="PTHR21567">
    <property type="entry name" value="CLASP"/>
    <property type="match status" value="1"/>
</dbReference>
<dbReference type="Pfam" id="PF02985">
    <property type="entry name" value="HEAT"/>
    <property type="match status" value="1"/>
</dbReference>
<dbReference type="SMART" id="SM01349">
    <property type="entry name" value="TOG"/>
    <property type="match status" value="1"/>
</dbReference>
<dbReference type="InterPro" id="IPR034085">
    <property type="entry name" value="TOG"/>
</dbReference>
<evidence type="ECO:0000313" key="4">
    <source>
        <dbReference type="EMBL" id="NXQ46202.1"/>
    </source>
</evidence>
<dbReference type="EMBL" id="VWYD01019638">
    <property type="protein sequence ID" value="NXQ46202.1"/>
    <property type="molecule type" value="Genomic_DNA"/>
</dbReference>
<dbReference type="SUPFAM" id="SSF48371">
    <property type="entry name" value="ARM repeat"/>
    <property type="match status" value="1"/>
</dbReference>
<feature type="compositionally biased region" description="Basic and acidic residues" evidence="2">
    <location>
        <begin position="552"/>
        <end position="566"/>
    </location>
</feature>
<dbReference type="GO" id="GO:0008017">
    <property type="term" value="F:microtubule binding"/>
    <property type="evidence" value="ECO:0007669"/>
    <property type="project" value="TreeGrafter"/>
</dbReference>
<gene>
    <name evidence="4" type="primary">Clasp2</name>
    <name evidence="4" type="ORF">CATFUS_R02761</name>
</gene>
<feature type="compositionally biased region" description="Low complexity" evidence="2">
    <location>
        <begin position="747"/>
        <end position="761"/>
    </location>
</feature>
<dbReference type="Pfam" id="PF12348">
    <property type="entry name" value="CLASP_N"/>
    <property type="match status" value="1"/>
</dbReference>
<feature type="region of interest" description="Disordered" evidence="2">
    <location>
        <begin position="742"/>
        <end position="765"/>
    </location>
</feature>
<sequence>VLLPLIDRMGDAKDQVREQAQNLILKLMCETAPPMYIWERLAVGFKHKNYRSREGVCLCLVATLNICGAQPLILSKLVPHLCIAFGDSSSQVRDAAILAIVEVYRHVGEKVRIDLTKRGIPSGRLQTIFAKFDEVRNSDNMILSNVSDKSFDDEESVDGNRPSSAASAFKVPAPKKPGNPSNSARKPGSVGGPKVGGSSKEGGAGAVDEDDFIKAFTDVPTVQIYSSRELEETLNKIREILSDDKHDWDQRTNALKKVRSLLVAGAAQYDGFFQHLRLLDGAFKLSAKDLRSQVVREACITVAHLSTVLGNKFDHGAEAIVPTLFNLVPNSAKVMATSGCAAIRFIIRHTHVPRLIPLITSNCTSKSVAVRRRSFEFLDLLLQEWQTHSLERHAAVLVETIKKGIHDADAEARVEARKAYLGLRNHFPNEAETLYHSLEPPYQRSLQTYLKNSGSIASLPQSDRSSSSSQESLNRPLSSKWSAAGPTSLAGRVSGSTKGIPNLGTLQRSRSDIDVNAATGAKARHAAGQTAGAGRLSATGLPPGSYASLEDTSDRMDGTASEDGRIRSKLSTLSVGIENSKTDSRGRSRTKVVSQSQPGSRSGSPGRVLTTTTLSTMNTGVQRVLVNPAAAQKRSKIPRSQGCSREASPSRLSVARGSRIPRPSVSQGCSREASRESSRDTSPVRSFPPLGTGFGISQSSRLSSSVSAMRVLNTGSDVEEAVADALKKPVRRRYESYGMYSDDDANSDASSACSERSYSSRNGSIPTYMRQTEDVAEVLNRCASTNWSERKEGLLGLQNLLKNQRTL</sequence>
<feature type="non-terminal residue" evidence="4">
    <location>
        <position position="1"/>
    </location>
</feature>
<dbReference type="GO" id="GO:0000776">
    <property type="term" value="C:kinetochore"/>
    <property type="evidence" value="ECO:0007669"/>
    <property type="project" value="TreeGrafter"/>
</dbReference>
<evidence type="ECO:0000313" key="5">
    <source>
        <dbReference type="Proteomes" id="UP000519684"/>
    </source>
</evidence>
<accession>A0A7L2DA34</accession>
<dbReference type="InterPro" id="IPR024395">
    <property type="entry name" value="CLASP_N_dom"/>
</dbReference>
<dbReference type="InterPro" id="IPR016024">
    <property type="entry name" value="ARM-type_fold"/>
</dbReference>
<feature type="region of interest" description="Disordered" evidence="2">
    <location>
        <begin position="524"/>
        <end position="609"/>
    </location>
</feature>
<feature type="compositionally biased region" description="Gly residues" evidence="2">
    <location>
        <begin position="189"/>
        <end position="205"/>
    </location>
</feature>
<evidence type="ECO:0000256" key="2">
    <source>
        <dbReference type="SAM" id="MobiDB-lite"/>
    </source>
</evidence>
<dbReference type="PANTHER" id="PTHR21567:SF30">
    <property type="entry name" value="CLIP-ASSOCIATING PROTEIN 2"/>
    <property type="match status" value="1"/>
</dbReference>
<dbReference type="FunFam" id="1.25.10.10:FF:000005">
    <property type="entry name" value="CLIP-associating protein 1 isoform 2"/>
    <property type="match status" value="1"/>
</dbReference>
<feature type="region of interest" description="Disordered" evidence="2">
    <location>
        <begin position="627"/>
        <end position="699"/>
    </location>
</feature>
<dbReference type="GO" id="GO:0090307">
    <property type="term" value="P:mitotic spindle assembly"/>
    <property type="evidence" value="ECO:0007669"/>
    <property type="project" value="TreeGrafter"/>
</dbReference>
<dbReference type="GO" id="GO:0005881">
    <property type="term" value="C:cytoplasmic microtubule"/>
    <property type="evidence" value="ECO:0007669"/>
    <property type="project" value="TreeGrafter"/>
</dbReference>
<feature type="non-terminal residue" evidence="4">
    <location>
        <position position="807"/>
    </location>
</feature>
<name>A0A7L2DA34_CATFU</name>
<evidence type="ECO:0000259" key="3">
    <source>
        <dbReference type="SMART" id="SM01349"/>
    </source>
</evidence>
<dbReference type="AlphaFoldDB" id="A0A7L2DA34"/>
<feature type="compositionally biased region" description="Low complexity" evidence="2">
    <location>
        <begin position="458"/>
        <end position="479"/>
    </location>
</feature>
<feature type="compositionally biased region" description="Polar residues" evidence="2">
    <location>
        <begin position="569"/>
        <end position="579"/>
    </location>
</feature>
<organism evidence="4 5">
    <name type="scientific">Catharus fuscescens</name>
    <name type="common">Veery</name>
    <name type="synonym">Turdus fuscescens</name>
    <dbReference type="NCBI Taxonomy" id="159581"/>
    <lineage>
        <taxon>Eukaryota</taxon>
        <taxon>Metazoa</taxon>
        <taxon>Chordata</taxon>
        <taxon>Craniata</taxon>
        <taxon>Vertebrata</taxon>
        <taxon>Euteleostomi</taxon>
        <taxon>Archelosauria</taxon>
        <taxon>Archosauria</taxon>
        <taxon>Dinosauria</taxon>
        <taxon>Saurischia</taxon>
        <taxon>Theropoda</taxon>
        <taxon>Coelurosauria</taxon>
        <taxon>Aves</taxon>
        <taxon>Neognathae</taxon>
        <taxon>Neoaves</taxon>
        <taxon>Telluraves</taxon>
        <taxon>Australaves</taxon>
        <taxon>Passeriformes</taxon>
        <taxon>Turdidae</taxon>
        <taxon>Catharus</taxon>
    </lineage>
</organism>
<keyword evidence="5" id="KW-1185">Reference proteome</keyword>
<dbReference type="GO" id="GO:0005815">
    <property type="term" value="C:microtubule organizing center"/>
    <property type="evidence" value="ECO:0007669"/>
    <property type="project" value="TreeGrafter"/>
</dbReference>
<proteinExistence type="predicted"/>
<reference evidence="4 5" key="1">
    <citation type="submission" date="2019-09" db="EMBL/GenBank/DDBJ databases">
        <title>Bird 10,000 Genomes (B10K) Project - Family phase.</title>
        <authorList>
            <person name="Zhang G."/>
        </authorList>
    </citation>
    <scope>NUCLEOTIDE SEQUENCE [LARGE SCALE GENOMIC DNA]</scope>
    <source>
        <strain evidence="4">B10K-DU-001-17</strain>
        <tissue evidence="4">Muscle</tissue>
    </source>
</reference>
<dbReference type="GO" id="GO:0040001">
    <property type="term" value="P:establishment of mitotic spindle localization"/>
    <property type="evidence" value="ECO:0007669"/>
    <property type="project" value="TreeGrafter"/>
</dbReference>
<feature type="compositionally biased region" description="Polar residues" evidence="2">
    <location>
        <begin position="494"/>
        <end position="507"/>
    </location>
</feature>
<feature type="domain" description="TOG" evidence="3">
    <location>
        <begin position="226"/>
        <end position="459"/>
    </location>
</feature>
<dbReference type="GO" id="GO:0045180">
    <property type="term" value="C:basal cortex"/>
    <property type="evidence" value="ECO:0007669"/>
    <property type="project" value="TreeGrafter"/>
</dbReference>
<dbReference type="Gene3D" id="1.25.10.10">
    <property type="entry name" value="Leucine-rich Repeat Variant"/>
    <property type="match status" value="3"/>
</dbReference>
<dbReference type="GO" id="GO:0005876">
    <property type="term" value="C:spindle microtubule"/>
    <property type="evidence" value="ECO:0007669"/>
    <property type="project" value="TreeGrafter"/>
</dbReference>
<protein>
    <submittedName>
        <fullName evidence="4">CLAP2 protein</fullName>
    </submittedName>
</protein>
<dbReference type="InterPro" id="IPR011989">
    <property type="entry name" value="ARM-like"/>
</dbReference>
<dbReference type="Proteomes" id="UP000519684">
    <property type="component" value="Unassembled WGS sequence"/>
</dbReference>
<feature type="compositionally biased region" description="Low complexity" evidence="2">
    <location>
        <begin position="592"/>
        <end position="609"/>
    </location>
</feature>
<comment type="caution">
    <text evidence="4">The sequence shown here is derived from an EMBL/GenBank/DDBJ whole genome shotgun (WGS) entry which is preliminary data.</text>
</comment>
<keyword evidence="1" id="KW-0677">Repeat</keyword>
<evidence type="ECO:0000256" key="1">
    <source>
        <dbReference type="ARBA" id="ARBA00022737"/>
    </source>
</evidence>
<dbReference type="InterPro" id="IPR000357">
    <property type="entry name" value="HEAT"/>
</dbReference>
<dbReference type="GO" id="GO:0072686">
    <property type="term" value="C:mitotic spindle"/>
    <property type="evidence" value="ECO:0007669"/>
    <property type="project" value="TreeGrafter"/>
</dbReference>
<feature type="region of interest" description="Disordered" evidence="2">
    <location>
        <begin position="150"/>
        <end position="206"/>
    </location>
</feature>
<feature type="region of interest" description="Disordered" evidence="2">
    <location>
        <begin position="456"/>
        <end position="507"/>
    </location>
</feature>